<evidence type="ECO:0000313" key="4">
    <source>
        <dbReference type="Proteomes" id="UP000756710"/>
    </source>
</evidence>
<dbReference type="SUPFAM" id="SSF89796">
    <property type="entry name" value="CoA-transferase family III (CaiB/BaiF)"/>
    <property type="match status" value="1"/>
</dbReference>
<dbReference type="InterPro" id="IPR023606">
    <property type="entry name" value="CoA-Trfase_III_dom_1_sf"/>
</dbReference>
<dbReference type="Proteomes" id="UP000756710">
    <property type="component" value="Unassembled WGS sequence"/>
</dbReference>
<dbReference type="RefSeq" id="WP_044578050.1">
    <property type="nucleotide sequence ID" value="NZ_BAABDR010000086.1"/>
</dbReference>
<reference evidence="2" key="1">
    <citation type="submission" date="2014-05" db="EMBL/GenBank/DDBJ databases">
        <authorList>
            <person name="Horn Fabian"/>
        </authorList>
    </citation>
    <scope>NUCLEOTIDE SEQUENCE</scope>
</reference>
<organism evidence="2">
    <name type="scientific">Streptomyces iranensis</name>
    <dbReference type="NCBI Taxonomy" id="576784"/>
    <lineage>
        <taxon>Bacteria</taxon>
        <taxon>Bacillati</taxon>
        <taxon>Actinomycetota</taxon>
        <taxon>Actinomycetes</taxon>
        <taxon>Kitasatosporales</taxon>
        <taxon>Streptomycetaceae</taxon>
        <taxon>Streptomyces</taxon>
        <taxon>Streptomyces violaceusniger group</taxon>
    </lineage>
</organism>
<dbReference type="InterPro" id="IPR044855">
    <property type="entry name" value="CoA-Trfase_III_dom3_sf"/>
</dbReference>
<accession>A0A060ZYR5</accession>
<keyword evidence="1" id="KW-0808">Transferase</keyword>
<protein>
    <submittedName>
        <fullName evidence="3">Crotonobetainyl-CoA:carnitine CoA-transferase CaiB-like acyl-CoA transferase</fullName>
    </submittedName>
    <submittedName>
        <fullName evidence="2">L-carnitine dehydratase/bile acid-inducibleprotein F</fullName>
    </submittedName>
</protein>
<gene>
    <name evidence="3" type="ORF">J2Z30_007211</name>
    <name evidence="2" type="ORF">SIRAN7912</name>
</gene>
<dbReference type="InterPro" id="IPR003673">
    <property type="entry name" value="CoA-Trfase_fam_III"/>
</dbReference>
<evidence type="ECO:0000313" key="3">
    <source>
        <dbReference type="EMBL" id="MBP2066163.1"/>
    </source>
</evidence>
<dbReference type="PANTHER" id="PTHR48207">
    <property type="entry name" value="SUCCINATE--HYDROXYMETHYLGLUTARATE COA-TRANSFERASE"/>
    <property type="match status" value="1"/>
</dbReference>
<dbReference type="PANTHER" id="PTHR48207:SF3">
    <property type="entry name" value="SUCCINATE--HYDROXYMETHYLGLUTARATE COA-TRANSFERASE"/>
    <property type="match status" value="1"/>
</dbReference>
<dbReference type="Gene3D" id="3.40.50.10540">
    <property type="entry name" value="Crotonobetainyl-coa:carnitine coa-transferase, domain 1"/>
    <property type="match status" value="1"/>
</dbReference>
<dbReference type="AlphaFoldDB" id="A0A060ZYR5"/>
<sequence length="416" mass="44607">MNRIETSEESVGGGALRGLTVLDLSRVLAGPYCAQMLGDHGARVIKVEPPEGDMTREWGAAGKERISAYYAGLNRNKEHISIDLRSAEGQNLLLELLTDADVLIENFKAGTMDRWGMGPGVLLERFPRLVYCRVTGFGYDGPMGGLPGYDAVLQAFGGIMHMNGEADGGPVKVPMPVVDLTTGMLALSGVLLALHERSRSGRGQLVDLALLDSALSLLHPQAANYFLHGEEPRRIGTAHPNVAPYETFGGPENQLFVGGGNDRQFHALCEYLGDPGLADDPRFRTNAQRVSHRLELSGRVAQLMADIDLDEAAGSMLAHGIPASPVRPLPEVMEDPQVRHRRMVLDVGDYRVLGIPVKLARTPGAVVTPPRMLGADTRRTLADLGVPQARIEALIRGGVVHAEETPSTASGDGVDA</sequence>
<evidence type="ECO:0000313" key="2">
    <source>
        <dbReference type="EMBL" id="CDR13160.1"/>
    </source>
</evidence>
<proteinExistence type="predicted"/>
<dbReference type="EMBL" id="LK022848">
    <property type="protein sequence ID" value="CDR13160.1"/>
    <property type="molecule type" value="Genomic_DNA"/>
</dbReference>
<evidence type="ECO:0000256" key="1">
    <source>
        <dbReference type="ARBA" id="ARBA00022679"/>
    </source>
</evidence>
<dbReference type="HOGENOM" id="CLU_033975_0_0_11"/>
<keyword evidence="4" id="KW-1185">Reference proteome</keyword>
<dbReference type="InterPro" id="IPR050483">
    <property type="entry name" value="CoA-transferase_III_domain"/>
</dbReference>
<dbReference type="GO" id="GO:0008410">
    <property type="term" value="F:CoA-transferase activity"/>
    <property type="evidence" value="ECO:0007669"/>
    <property type="project" value="TreeGrafter"/>
</dbReference>
<name>A0A060ZYR5_9ACTN</name>
<dbReference type="EMBL" id="JAGGLR010000023">
    <property type="protein sequence ID" value="MBP2066163.1"/>
    <property type="molecule type" value="Genomic_DNA"/>
</dbReference>
<dbReference type="Pfam" id="PF02515">
    <property type="entry name" value="CoA_transf_3"/>
    <property type="match status" value="1"/>
</dbReference>
<dbReference type="Gene3D" id="3.30.1540.10">
    <property type="entry name" value="formyl-coa transferase, domain 3"/>
    <property type="match status" value="1"/>
</dbReference>
<reference evidence="3 4" key="2">
    <citation type="submission" date="2021-03" db="EMBL/GenBank/DDBJ databases">
        <title>Genomic Encyclopedia of Type Strains, Phase IV (KMG-IV): sequencing the most valuable type-strain genomes for metagenomic binning, comparative biology and taxonomic classification.</title>
        <authorList>
            <person name="Goeker M."/>
        </authorList>
    </citation>
    <scope>NUCLEOTIDE SEQUENCE [LARGE SCALE GENOMIC DNA]</scope>
    <source>
        <strain evidence="3 4">DSM 41954</strain>
    </source>
</reference>